<organism evidence="2 3">
    <name type="scientific">Neisseria sicca VK64</name>
    <dbReference type="NCBI Taxonomy" id="1095748"/>
    <lineage>
        <taxon>Bacteria</taxon>
        <taxon>Pseudomonadati</taxon>
        <taxon>Pseudomonadota</taxon>
        <taxon>Betaproteobacteria</taxon>
        <taxon>Neisseriales</taxon>
        <taxon>Neisseriaceae</taxon>
        <taxon>Neisseria</taxon>
    </lineage>
</organism>
<dbReference type="Proteomes" id="UP000004473">
    <property type="component" value="Unassembled WGS sequence"/>
</dbReference>
<dbReference type="AlphaFoldDB" id="I2NFZ6"/>
<feature type="domain" description="DUF4189" evidence="1">
    <location>
        <begin position="2"/>
        <end position="95"/>
    </location>
</feature>
<dbReference type="EMBL" id="AJMT01000191">
    <property type="protein sequence ID" value="EIG24757.1"/>
    <property type="molecule type" value="Genomic_DNA"/>
</dbReference>
<gene>
    <name evidence="2" type="ORF">HMPREF1051_1352</name>
</gene>
<name>I2NFZ6_NEISI</name>
<evidence type="ECO:0000313" key="2">
    <source>
        <dbReference type="EMBL" id="EIG24757.1"/>
    </source>
</evidence>
<proteinExistence type="predicted"/>
<protein>
    <submittedName>
        <fullName evidence="2">PF13827 domain protein</fullName>
    </submittedName>
</protein>
<dbReference type="Pfam" id="PF13827">
    <property type="entry name" value="DUF4189"/>
    <property type="match status" value="1"/>
</dbReference>
<sequence>MNPDTGYVSGVLNQDSLSKAKETALAECRKRDSQGSCKIVSWVRNGCIAGAEGKAINPPGHWRSFYMGTEKGLAEAVALAKCKADSSLSNCRIILPEGCSLP</sequence>
<dbReference type="InterPro" id="IPR025240">
    <property type="entry name" value="DUF4189"/>
</dbReference>
<evidence type="ECO:0000313" key="3">
    <source>
        <dbReference type="Proteomes" id="UP000004473"/>
    </source>
</evidence>
<accession>I2NFZ6</accession>
<reference evidence="2 3" key="1">
    <citation type="submission" date="2012-04" db="EMBL/GenBank/DDBJ databases">
        <authorList>
            <person name="Harkins D.M."/>
            <person name="Madupu R."/>
            <person name="Durkin A.S."/>
            <person name="Torralba M."/>
            <person name="Methe B."/>
            <person name="Sutton G.G."/>
            <person name="Nelson K.E."/>
        </authorList>
    </citation>
    <scope>NUCLEOTIDE SEQUENCE [LARGE SCALE GENOMIC DNA]</scope>
    <source>
        <strain evidence="2 3">VK64</strain>
    </source>
</reference>
<evidence type="ECO:0000259" key="1">
    <source>
        <dbReference type="Pfam" id="PF13827"/>
    </source>
</evidence>
<comment type="caution">
    <text evidence="2">The sequence shown here is derived from an EMBL/GenBank/DDBJ whole genome shotgun (WGS) entry which is preliminary data.</text>
</comment>